<dbReference type="HOGENOM" id="CLU_754502_0_0_1"/>
<sequence length="367" mass="40333">MPLAGLSQQHTHGDCSAPGSSAKDWQKKQHLVDGGRDLPHVSCGERRLLDPSRQDVAAIVLAIQPGMPSLLDVVRGRDMYVVHEPCDPVLWPPCRRPFLSLPVAQHGVHVINCRDRSTERGGQWCGEPRGSGGRHAHTPYKPVYFVRACMLGERSKLAAGVVFSLSSRMLSARTGQVHCQCRKRRLEQNETHPCGCSESIHTSAGQEALCQRVGASWTRPVCPDRKTEDGTWKNAQTTLCMHDTRPEEVQGGEKWNCHDGGESRAFQHVSYESLWPFLDTNPRERQLAGTGTAGVPRARLARPRNTPGLACPVLTNALPLWQKARERERKQGYGYPIGSSTRATVGLSAPKRIAGNENSSLPCHDGG</sequence>
<gene>
    <name evidence="2" type="ORF">CMQ_4320</name>
</gene>
<feature type="compositionally biased region" description="Polar residues" evidence="1">
    <location>
        <begin position="1"/>
        <end position="10"/>
    </location>
</feature>
<dbReference type="InParanoid" id="F0XTQ0"/>
<proteinExistence type="predicted"/>
<name>F0XTQ0_GROCL</name>
<protein>
    <submittedName>
        <fullName evidence="2">Uncharacterized protein</fullName>
    </submittedName>
</protein>
<evidence type="ECO:0000313" key="2">
    <source>
        <dbReference type="EMBL" id="EFW98468.1"/>
    </source>
</evidence>
<evidence type="ECO:0000313" key="3">
    <source>
        <dbReference type="Proteomes" id="UP000007796"/>
    </source>
</evidence>
<feature type="region of interest" description="Disordered" evidence="1">
    <location>
        <begin position="348"/>
        <end position="367"/>
    </location>
</feature>
<keyword evidence="3" id="KW-1185">Reference proteome</keyword>
<dbReference type="EMBL" id="GL630006">
    <property type="protein sequence ID" value="EFW98468.1"/>
    <property type="molecule type" value="Genomic_DNA"/>
</dbReference>
<dbReference type="GeneID" id="25977519"/>
<dbReference type="AlphaFoldDB" id="F0XTQ0"/>
<evidence type="ECO:0000256" key="1">
    <source>
        <dbReference type="SAM" id="MobiDB-lite"/>
    </source>
</evidence>
<dbReference type="Proteomes" id="UP000007796">
    <property type="component" value="Unassembled WGS sequence"/>
</dbReference>
<dbReference type="RefSeq" id="XP_014167951.1">
    <property type="nucleotide sequence ID" value="XM_014312476.1"/>
</dbReference>
<organism evidence="3">
    <name type="scientific">Grosmannia clavigera (strain kw1407 / UAMH 11150)</name>
    <name type="common">Blue stain fungus</name>
    <name type="synonym">Graphiocladiella clavigera</name>
    <dbReference type="NCBI Taxonomy" id="655863"/>
    <lineage>
        <taxon>Eukaryota</taxon>
        <taxon>Fungi</taxon>
        <taxon>Dikarya</taxon>
        <taxon>Ascomycota</taxon>
        <taxon>Pezizomycotina</taxon>
        <taxon>Sordariomycetes</taxon>
        <taxon>Sordariomycetidae</taxon>
        <taxon>Ophiostomatales</taxon>
        <taxon>Ophiostomataceae</taxon>
        <taxon>Leptographium</taxon>
    </lineage>
</organism>
<accession>F0XTQ0</accession>
<reference evidence="2 3" key="1">
    <citation type="journal article" date="2011" name="Proc. Natl. Acad. Sci. U.S.A.">
        <title>Genome and transcriptome analyses of the mountain pine beetle-fungal symbiont Grosmannia clavigera, a lodgepole pine pathogen.</title>
        <authorList>
            <person name="DiGuistini S."/>
            <person name="Wang Y."/>
            <person name="Liao N.Y."/>
            <person name="Taylor G."/>
            <person name="Tanguay P."/>
            <person name="Feau N."/>
            <person name="Henrissat B."/>
            <person name="Chan S.K."/>
            <person name="Hesse-Orce U."/>
            <person name="Alamouti S.M."/>
            <person name="Tsui C.K.M."/>
            <person name="Docking R.T."/>
            <person name="Levasseur A."/>
            <person name="Haridas S."/>
            <person name="Robertson G."/>
            <person name="Birol I."/>
            <person name="Holt R.A."/>
            <person name="Marra M.A."/>
            <person name="Hamelin R.C."/>
            <person name="Hirst M."/>
            <person name="Jones S.J.M."/>
            <person name="Bohlmann J."/>
            <person name="Breuil C."/>
        </authorList>
    </citation>
    <scope>NUCLEOTIDE SEQUENCE [LARGE SCALE GENOMIC DNA]</scope>
    <source>
        <strain evidence="3">kw1407 / UAMH 11150</strain>
    </source>
</reference>
<feature type="region of interest" description="Disordered" evidence="1">
    <location>
        <begin position="1"/>
        <end position="25"/>
    </location>
</feature>